<sequence length="525" mass="59302">MERDYSRIDLFKDRTPSYSTTSYSTTWDEDQLKNEKLEDADIQKGRPSGYWAQTYEKWRDCAALILKKASPFWNDPIRFMKSDGFAKTQICAFLILSSFGVAPFAALFGVFAQLHTDPFGSKTLGCGGWATQNSTVSGFQGLFVVDSTFGSMSFSLAKFIDIVWDLCVGRGVQAIAWSLSYIVFTDALLRSIERHPVPYRTFTRLTLEGASLSSMGALMADLLRYRSKRTVSIFSFMVISILYTLSIPTILSAMTGYVSSSVAYVSLKDSSQQIVRADDFINGDIVWDAEKIGLKNGTCIGRDILGDYLTMSSERDYSCNCSLPDGSTVNGYSFQDLHRGTDQSECTYDYPNNTETYYYYTTGTYYNCNAEFNITIDQKTYSFYTLNASLALCYNGTGYDYSWVDENSRCMPNTDNPTYEWGFSTMLSTVFVILQFSWTISMYIVWQDAQWNSSLVKRGYSMTQLRAAFAIVTAAQDTLAMETEELMNMESKKLEKGLYGQKAEVSYRMFQKELPFGGATPHEDT</sequence>
<keyword evidence="1" id="KW-1133">Transmembrane helix</keyword>
<reference evidence="2 3" key="1">
    <citation type="journal article" date="2016" name="Nat. Commun.">
        <title>Ectomycorrhizal ecology is imprinted in the genome of the dominant symbiotic fungus Cenococcum geophilum.</title>
        <authorList>
            <consortium name="DOE Joint Genome Institute"/>
            <person name="Peter M."/>
            <person name="Kohler A."/>
            <person name="Ohm R.A."/>
            <person name="Kuo A."/>
            <person name="Krutzmann J."/>
            <person name="Morin E."/>
            <person name="Arend M."/>
            <person name="Barry K.W."/>
            <person name="Binder M."/>
            <person name="Choi C."/>
            <person name="Clum A."/>
            <person name="Copeland A."/>
            <person name="Grisel N."/>
            <person name="Haridas S."/>
            <person name="Kipfer T."/>
            <person name="LaButti K."/>
            <person name="Lindquist E."/>
            <person name="Lipzen A."/>
            <person name="Maire R."/>
            <person name="Meier B."/>
            <person name="Mihaltcheva S."/>
            <person name="Molinier V."/>
            <person name="Murat C."/>
            <person name="Poggeler S."/>
            <person name="Quandt C.A."/>
            <person name="Sperisen C."/>
            <person name="Tritt A."/>
            <person name="Tisserant E."/>
            <person name="Crous P.W."/>
            <person name="Henrissat B."/>
            <person name="Nehls U."/>
            <person name="Egli S."/>
            <person name="Spatafora J.W."/>
            <person name="Grigoriev I.V."/>
            <person name="Martin F.M."/>
        </authorList>
    </citation>
    <scope>NUCLEOTIDE SEQUENCE [LARGE SCALE GENOMIC DNA]</scope>
    <source>
        <strain evidence="2 3">CBS 207.34</strain>
    </source>
</reference>
<organism evidence="2 3">
    <name type="scientific">Glonium stellatum</name>
    <dbReference type="NCBI Taxonomy" id="574774"/>
    <lineage>
        <taxon>Eukaryota</taxon>
        <taxon>Fungi</taxon>
        <taxon>Dikarya</taxon>
        <taxon>Ascomycota</taxon>
        <taxon>Pezizomycotina</taxon>
        <taxon>Dothideomycetes</taxon>
        <taxon>Pleosporomycetidae</taxon>
        <taxon>Gloniales</taxon>
        <taxon>Gloniaceae</taxon>
        <taxon>Glonium</taxon>
    </lineage>
</organism>
<protein>
    <submittedName>
        <fullName evidence="2">Uncharacterized protein</fullName>
    </submittedName>
</protein>
<dbReference type="Proteomes" id="UP000250140">
    <property type="component" value="Unassembled WGS sequence"/>
</dbReference>
<keyword evidence="3" id="KW-1185">Reference proteome</keyword>
<evidence type="ECO:0000256" key="1">
    <source>
        <dbReference type="SAM" id="Phobius"/>
    </source>
</evidence>
<feature type="transmembrane region" description="Helical" evidence="1">
    <location>
        <begin position="90"/>
        <end position="112"/>
    </location>
</feature>
<evidence type="ECO:0000313" key="3">
    <source>
        <dbReference type="Proteomes" id="UP000250140"/>
    </source>
</evidence>
<accession>A0A8E2JLF5</accession>
<name>A0A8E2JLF5_9PEZI</name>
<dbReference type="AlphaFoldDB" id="A0A8E2JLF5"/>
<feature type="transmembrane region" description="Helical" evidence="1">
    <location>
        <begin position="233"/>
        <end position="258"/>
    </location>
</feature>
<gene>
    <name evidence="2" type="ORF">AOQ84DRAFT_6873</name>
</gene>
<evidence type="ECO:0000313" key="2">
    <source>
        <dbReference type="EMBL" id="OCL01458.1"/>
    </source>
</evidence>
<proteinExistence type="predicted"/>
<dbReference type="EMBL" id="KV751130">
    <property type="protein sequence ID" value="OCL01458.1"/>
    <property type="molecule type" value="Genomic_DNA"/>
</dbReference>
<feature type="transmembrane region" description="Helical" evidence="1">
    <location>
        <begin position="162"/>
        <end position="184"/>
    </location>
</feature>
<dbReference type="OrthoDB" id="3903561at2759"/>
<keyword evidence="1" id="KW-0812">Transmembrane</keyword>
<keyword evidence="1" id="KW-0472">Membrane</keyword>